<reference evidence="1 2" key="1">
    <citation type="journal article" date="2018" name="Evol. Lett.">
        <title>Horizontal gene cluster transfer increased hallucinogenic mushroom diversity.</title>
        <authorList>
            <person name="Reynolds H.T."/>
            <person name="Vijayakumar V."/>
            <person name="Gluck-Thaler E."/>
            <person name="Korotkin H.B."/>
            <person name="Matheny P.B."/>
            <person name="Slot J.C."/>
        </authorList>
    </citation>
    <scope>NUCLEOTIDE SEQUENCE [LARGE SCALE GENOMIC DNA]</scope>
    <source>
        <strain evidence="1 2">2631</strain>
    </source>
</reference>
<organism evidence="1 2">
    <name type="scientific">Psilocybe cyanescens</name>
    <dbReference type="NCBI Taxonomy" id="93625"/>
    <lineage>
        <taxon>Eukaryota</taxon>
        <taxon>Fungi</taxon>
        <taxon>Dikarya</taxon>
        <taxon>Basidiomycota</taxon>
        <taxon>Agaricomycotina</taxon>
        <taxon>Agaricomycetes</taxon>
        <taxon>Agaricomycetidae</taxon>
        <taxon>Agaricales</taxon>
        <taxon>Agaricineae</taxon>
        <taxon>Strophariaceae</taxon>
        <taxon>Psilocybe</taxon>
    </lineage>
</organism>
<dbReference type="AlphaFoldDB" id="A0A409WEW9"/>
<proteinExistence type="predicted"/>
<sequence>MLARITTATAHLVDVVDLQALRCLLPSTKDNLWGRVTACGRAVTLCLNLQQVLSSDFANVTQLLLDLEVRHEEPFHDLLVTLPIVIPSTHPSTPSIVITLAPSQPRETSCCIPYQNQAFGSLLPVPSHPVFNKSHPPMSLDSCILPSLDKWEWRNGRWEVVLPSLEEQNRRGMFSRAISSKRKSCRSPVCTGSQARHSK</sequence>
<dbReference type="OrthoDB" id="3260913at2759"/>
<evidence type="ECO:0000313" key="1">
    <source>
        <dbReference type="EMBL" id="PPQ77011.1"/>
    </source>
</evidence>
<dbReference type="Proteomes" id="UP000283269">
    <property type="component" value="Unassembled WGS sequence"/>
</dbReference>
<protein>
    <submittedName>
        <fullName evidence="1">Uncharacterized protein</fullName>
    </submittedName>
</protein>
<gene>
    <name evidence="1" type="ORF">CVT25_014828</name>
</gene>
<name>A0A409WEW9_PSICY</name>
<comment type="caution">
    <text evidence="1">The sequence shown here is derived from an EMBL/GenBank/DDBJ whole genome shotgun (WGS) entry which is preliminary data.</text>
</comment>
<dbReference type="EMBL" id="NHYD01003445">
    <property type="protein sequence ID" value="PPQ77011.1"/>
    <property type="molecule type" value="Genomic_DNA"/>
</dbReference>
<dbReference type="InParanoid" id="A0A409WEW9"/>
<keyword evidence="2" id="KW-1185">Reference proteome</keyword>
<accession>A0A409WEW9</accession>
<evidence type="ECO:0000313" key="2">
    <source>
        <dbReference type="Proteomes" id="UP000283269"/>
    </source>
</evidence>